<evidence type="ECO:0000256" key="2">
    <source>
        <dbReference type="ARBA" id="ARBA00005988"/>
    </source>
</evidence>
<comment type="cofactor">
    <cofactor evidence="1">
        <name>Zn(2+)</name>
        <dbReference type="ChEBI" id="CHEBI:29105"/>
    </cofactor>
</comment>
<evidence type="ECO:0000259" key="10">
    <source>
        <dbReference type="PROSITE" id="PS52035"/>
    </source>
</evidence>
<feature type="chain" id="PRO_5015689518" evidence="9">
    <location>
        <begin position="22"/>
        <end position="568"/>
    </location>
</feature>
<dbReference type="Pfam" id="PF00246">
    <property type="entry name" value="Peptidase_M14"/>
    <property type="match status" value="1"/>
</dbReference>
<evidence type="ECO:0000256" key="5">
    <source>
        <dbReference type="ARBA" id="ARBA00022833"/>
    </source>
</evidence>
<dbReference type="AlphaFoldDB" id="A0A2S7IQN3"/>
<dbReference type="Proteomes" id="UP000239590">
    <property type="component" value="Unassembled WGS sequence"/>
</dbReference>
<keyword evidence="12" id="KW-1185">Reference proteome</keyword>
<comment type="caution">
    <text evidence="11">The sequence shown here is derived from an EMBL/GenBank/DDBJ whole genome shotgun (WGS) entry which is preliminary data.</text>
</comment>
<evidence type="ECO:0000256" key="7">
    <source>
        <dbReference type="PROSITE-ProRule" id="PRU01379"/>
    </source>
</evidence>
<dbReference type="GO" id="GO:0006508">
    <property type="term" value="P:proteolysis"/>
    <property type="evidence" value="ECO:0007669"/>
    <property type="project" value="UniProtKB-KW"/>
</dbReference>
<dbReference type="CDD" id="cd06905">
    <property type="entry name" value="M14-like"/>
    <property type="match status" value="1"/>
</dbReference>
<comment type="caution">
    <text evidence="7">Lacks conserved residue(s) required for the propagation of feature annotation.</text>
</comment>
<dbReference type="GO" id="GO:0004181">
    <property type="term" value="F:metallocarboxypeptidase activity"/>
    <property type="evidence" value="ECO:0007669"/>
    <property type="project" value="InterPro"/>
</dbReference>
<evidence type="ECO:0000256" key="9">
    <source>
        <dbReference type="SAM" id="SignalP"/>
    </source>
</evidence>
<keyword evidence="6" id="KW-0482">Metalloprotease</keyword>
<keyword evidence="9" id="KW-0732">Signal</keyword>
<dbReference type="RefSeq" id="WP_104711866.1">
    <property type="nucleotide sequence ID" value="NZ_PTRA01000001.1"/>
</dbReference>
<evidence type="ECO:0000313" key="11">
    <source>
        <dbReference type="EMBL" id="PQA59976.1"/>
    </source>
</evidence>
<dbReference type="PANTHER" id="PTHR11705">
    <property type="entry name" value="PROTEASE FAMILY M14 CARBOXYPEPTIDASE A,B"/>
    <property type="match status" value="1"/>
</dbReference>
<feature type="signal peptide" evidence="9">
    <location>
        <begin position="1"/>
        <end position="21"/>
    </location>
</feature>
<sequence length="568" mass="61688">MRKRFISTLGLGLLLGGRLWAQSGYTDQAALTKRLQQLNAQYKNLTSLQSIGKTSTGKDLWVLSVGQGDRGKKPAVVIVANLEGWHLAATELTLQTAEKLLSGASSDSVARLLTSKTFYFLPNLNPDAAAQYFAKLKYERSSTARPVDEDRDGRVDEDGPEDLNGDGLITQIRIEDPTGTYRVAKGDPRVLVKADAAKGEQGQYLVYTEGIDNDKDGAFNEDGLGGIHLNKNFTFEYEPFKPGSGDYPVSELENRALIDWLYENKNVYAILTFGPANNLTEAYKFDPMKANQRVVKGWQAKDVAVNEYVSKLYTATGLKDAPSLPSTKGDFPSWAYYHFGKLSFSTPGWWMPKDTARAGSPRPAGATPVPGGRPGMGAGRGAAASPALGSEEDVELLKWAKANNIEAFVEWKEIKHPDFPGKKVEVGGLVPFVKWNPPVAMLTPAAEKHASFLLSVAKAMPEVEIVNVQTETLSPGLNRITVDVHNKGLLPTHSELGNRVKYEDRLKIVATPAKNQKLVSGRTHQLVRTAIAGNGVEQLTWLVSGTGTFTIEASSAPAGSSKVTVNLK</sequence>
<comment type="similarity">
    <text evidence="2 7">Belongs to the peptidase M14 family.</text>
</comment>
<protein>
    <submittedName>
        <fullName evidence="11">Peptidase M14</fullName>
    </submittedName>
</protein>
<keyword evidence="5" id="KW-0862">Zinc</keyword>
<keyword evidence="4" id="KW-0378">Hydrolase</keyword>
<evidence type="ECO:0000256" key="4">
    <source>
        <dbReference type="ARBA" id="ARBA00022801"/>
    </source>
</evidence>
<dbReference type="SMART" id="SM00631">
    <property type="entry name" value="Zn_pept"/>
    <property type="match status" value="1"/>
</dbReference>
<evidence type="ECO:0000256" key="6">
    <source>
        <dbReference type="ARBA" id="ARBA00023049"/>
    </source>
</evidence>
<evidence type="ECO:0000256" key="1">
    <source>
        <dbReference type="ARBA" id="ARBA00001947"/>
    </source>
</evidence>
<evidence type="ECO:0000256" key="3">
    <source>
        <dbReference type="ARBA" id="ARBA00022670"/>
    </source>
</evidence>
<dbReference type="InterPro" id="IPR000834">
    <property type="entry name" value="Peptidase_M14"/>
</dbReference>
<dbReference type="SUPFAM" id="SSF53187">
    <property type="entry name" value="Zn-dependent exopeptidases"/>
    <property type="match status" value="1"/>
</dbReference>
<dbReference type="PANTHER" id="PTHR11705:SF143">
    <property type="entry name" value="SLL0236 PROTEIN"/>
    <property type="match status" value="1"/>
</dbReference>
<accession>A0A2S7IQN3</accession>
<evidence type="ECO:0000256" key="8">
    <source>
        <dbReference type="SAM" id="MobiDB-lite"/>
    </source>
</evidence>
<feature type="compositionally biased region" description="Basic and acidic residues" evidence="8">
    <location>
        <begin position="143"/>
        <end position="157"/>
    </location>
</feature>
<keyword evidence="3" id="KW-0645">Protease</keyword>
<proteinExistence type="inferred from homology"/>
<organism evidence="11 12">
    <name type="scientific">Siphonobacter curvatus</name>
    <dbReference type="NCBI Taxonomy" id="2094562"/>
    <lineage>
        <taxon>Bacteria</taxon>
        <taxon>Pseudomonadati</taxon>
        <taxon>Bacteroidota</taxon>
        <taxon>Cytophagia</taxon>
        <taxon>Cytophagales</taxon>
        <taxon>Cytophagaceae</taxon>
        <taxon>Siphonobacter</taxon>
    </lineage>
</organism>
<name>A0A2S7IQN3_9BACT</name>
<dbReference type="Gene3D" id="3.40.630.10">
    <property type="entry name" value="Zn peptidases"/>
    <property type="match status" value="1"/>
</dbReference>
<feature type="region of interest" description="Disordered" evidence="8">
    <location>
        <begin position="355"/>
        <end position="385"/>
    </location>
</feature>
<dbReference type="OrthoDB" id="5294005at2"/>
<feature type="domain" description="Peptidase M14" evidence="10">
    <location>
        <begin position="24"/>
        <end position="295"/>
    </location>
</feature>
<dbReference type="GO" id="GO:0005615">
    <property type="term" value="C:extracellular space"/>
    <property type="evidence" value="ECO:0007669"/>
    <property type="project" value="TreeGrafter"/>
</dbReference>
<gene>
    <name evidence="11" type="ORF">C5O19_10230</name>
</gene>
<feature type="region of interest" description="Disordered" evidence="8">
    <location>
        <begin position="143"/>
        <end position="166"/>
    </location>
</feature>
<reference evidence="12" key="1">
    <citation type="submission" date="2018-02" db="EMBL/GenBank/DDBJ databases">
        <title>Genome sequencing of Solimonas sp. HR-BB.</title>
        <authorList>
            <person name="Lee Y."/>
            <person name="Jeon C.O."/>
        </authorList>
    </citation>
    <scope>NUCLEOTIDE SEQUENCE [LARGE SCALE GENOMIC DNA]</scope>
    <source>
        <strain evidence="12">HR-U</strain>
    </source>
</reference>
<evidence type="ECO:0000313" key="12">
    <source>
        <dbReference type="Proteomes" id="UP000239590"/>
    </source>
</evidence>
<dbReference type="EMBL" id="PTRA01000001">
    <property type="protein sequence ID" value="PQA59976.1"/>
    <property type="molecule type" value="Genomic_DNA"/>
</dbReference>
<dbReference type="PROSITE" id="PS52035">
    <property type="entry name" value="PEPTIDASE_M14"/>
    <property type="match status" value="1"/>
</dbReference>
<dbReference type="GO" id="GO:0008270">
    <property type="term" value="F:zinc ion binding"/>
    <property type="evidence" value="ECO:0007669"/>
    <property type="project" value="InterPro"/>
</dbReference>